<dbReference type="Pfam" id="PF07690">
    <property type="entry name" value="MFS_1"/>
    <property type="match status" value="1"/>
</dbReference>
<evidence type="ECO:0000256" key="3">
    <source>
        <dbReference type="ARBA" id="ARBA00022692"/>
    </source>
</evidence>
<keyword evidence="5 7" id="KW-0472">Membrane</keyword>
<keyword evidence="2" id="KW-1003">Cell membrane</keyword>
<comment type="subcellular location">
    <subcellularLocation>
        <location evidence="1">Cell membrane</location>
        <topology evidence="1">Multi-pass membrane protein</topology>
    </subcellularLocation>
</comment>
<gene>
    <name evidence="8" type="ORF">Afil01_54420</name>
</gene>
<evidence type="ECO:0000256" key="5">
    <source>
        <dbReference type="ARBA" id="ARBA00023136"/>
    </source>
</evidence>
<feature type="transmembrane region" description="Helical" evidence="7">
    <location>
        <begin position="274"/>
        <end position="294"/>
    </location>
</feature>
<keyword evidence="9" id="KW-1185">Reference proteome</keyword>
<feature type="transmembrane region" description="Helical" evidence="7">
    <location>
        <begin position="334"/>
        <end position="354"/>
    </location>
</feature>
<dbReference type="PANTHER" id="PTHR23513:SF18">
    <property type="entry name" value="INTEGRAL MEMBRANE PROTEIN"/>
    <property type="match status" value="1"/>
</dbReference>
<feature type="region of interest" description="Disordered" evidence="6">
    <location>
        <begin position="383"/>
        <end position="424"/>
    </location>
</feature>
<keyword evidence="3 7" id="KW-0812">Transmembrane</keyword>
<dbReference type="InterPro" id="IPR036259">
    <property type="entry name" value="MFS_trans_sf"/>
</dbReference>
<keyword evidence="4 7" id="KW-1133">Transmembrane helix</keyword>
<feature type="transmembrane region" description="Helical" evidence="7">
    <location>
        <begin position="300"/>
        <end position="322"/>
    </location>
</feature>
<accession>A0A9W6SPK3</accession>
<feature type="compositionally biased region" description="Basic residues" evidence="6">
    <location>
        <begin position="415"/>
        <end position="424"/>
    </location>
</feature>
<proteinExistence type="predicted"/>
<evidence type="ECO:0000256" key="7">
    <source>
        <dbReference type="SAM" id="Phobius"/>
    </source>
</evidence>
<organism evidence="8 9">
    <name type="scientific">Actinorhabdospora filicis</name>
    <dbReference type="NCBI Taxonomy" id="1785913"/>
    <lineage>
        <taxon>Bacteria</taxon>
        <taxon>Bacillati</taxon>
        <taxon>Actinomycetota</taxon>
        <taxon>Actinomycetes</taxon>
        <taxon>Micromonosporales</taxon>
        <taxon>Micromonosporaceae</taxon>
        <taxon>Actinorhabdospora</taxon>
    </lineage>
</organism>
<dbReference type="InterPro" id="IPR011701">
    <property type="entry name" value="MFS"/>
</dbReference>
<feature type="transmembrane region" description="Helical" evidence="7">
    <location>
        <begin position="158"/>
        <end position="177"/>
    </location>
</feature>
<dbReference type="EMBL" id="BSTX01000004">
    <property type="protein sequence ID" value="GLZ80635.1"/>
    <property type="molecule type" value="Genomic_DNA"/>
</dbReference>
<evidence type="ECO:0000256" key="4">
    <source>
        <dbReference type="ARBA" id="ARBA00022989"/>
    </source>
</evidence>
<dbReference type="AlphaFoldDB" id="A0A9W6SPK3"/>
<evidence type="ECO:0000256" key="1">
    <source>
        <dbReference type="ARBA" id="ARBA00004651"/>
    </source>
</evidence>
<dbReference type="PANTHER" id="PTHR23513">
    <property type="entry name" value="INTEGRAL MEMBRANE EFFLUX PROTEIN-RELATED"/>
    <property type="match status" value="1"/>
</dbReference>
<evidence type="ECO:0000313" key="8">
    <source>
        <dbReference type="EMBL" id="GLZ80635.1"/>
    </source>
</evidence>
<dbReference type="Gene3D" id="1.20.1250.20">
    <property type="entry name" value="MFS general substrate transporter like domains"/>
    <property type="match status" value="1"/>
</dbReference>
<feature type="transmembrane region" description="Helical" evidence="7">
    <location>
        <begin position="247"/>
        <end position="265"/>
    </location>
</feature>
<feature type="transmembrane region" description="Helical" evidence="7">
    <location>
        <begin position="38"/>
        <end position="57"/>
    </location>
</feature>
<name>A0A9W6SPK3_9ACTN</name>
<evidence type="ECO:0000256" key="2">
    <source>
        <dbReference type="ARBA" id="ARBA00022475"/>
    </source>
</evidence>
<evidence type="ECO:0000313" key="9">
    <source>
        <dbReference type="Proteomes" id="UP001165079"/>
    </source>
</evidence>
<dbReference type="GO" id="GO:0005886">
    <property type="term" value="C:plasma membrane"/>
    <property type="evidence" value="ECO:0007669"/>
    <property type="project" value="UniProtKB-SubCell"/>
</dbReference>
<feature type="transmembrane region" description="Helical" evidence="7">
    <location>
        <begin position="204"/>
        <end position="227"/>
    </location>
</feature>
<dbReference type="SUPFAM" id="SSF103473">
    <property type="entry name" value="MFS general substrate transporter"/>
    <property type="match status" value="1"/>
</dbReference>
<protein>
    <submittedName>
        <fullName evidence="8">MFS transporter</fullName>
    </submittedName>
</protein>
<comment type="caution">
    <text evidence="8">The sequence shown here is derived from an EMBL/GenBank/DDBJ whole genome shotgun (WGS) entry which is preliminary data.</text>
</comment>
<dbReference type="GO" id="GO:0022857">
    <property type="term" value="F:transmembrane transporter activity"/>
    <property type="evidence" value="ECO:0007669"/>
    <property type="project" value="InterPro"/>
</dbReference>
<dbReference type="Proteomes" id="UP001165079">
    <property type="component" value="Unassembled WGS sequence"/>
</dbReference>
<sequence>MRLLDLHAASCAGDTLVAVGLAGTIFFSVPTDQARGQVALYLLVTMAPFALLAPLVGPVLDRVRHGRRYALAATMLGRAFLVWVAADNLRSLALYPAAFGILLLSRSYGVARSAALPRLLPSSLSLVEAGARASLYGTVAGAVVLPLGILASLAGPQWVLRLAAVVFVAGMVVALRLPPRTDSQPPETVPRLFGKGRRVLTGRLVWGTLLGSGALRACYGFLALFLIFRAREGDFPFAAKLPAQTAVGVVAASLGLGTFIATAVFTKLAIKRPLLVQTAALAATVTVAAATVAVYNLATVAVLCFTAAFASGAAKLAVDAVIQERVPPEVRASAFAHSETLLILAWVAGGALGLVPVTGALGLAGIGALLLAATVRTALAARVPDPLTGTPSGDAEEPPDTPGEDGAPPGYHLYRPGKRSRAQD</sequence>
<reference evidence="8" key="1">
    <citation type="submission" date="2023-03" db="EMBL/GenBank/DDBJ databases">
        <title>Actinorhabdospora filicis NBRC 111898.</title>
        <authorList>
            <person name="Ichikawa N."/>
            <person name="Sato H."/>
            <person name="Tonouchi N."/>
        </authorList>
    </citation>
    <scope>NUCLEOTIDE SEQUENCE</scope>
    <source>
        <strain evidence="8">NBRC 111898</strain>
    </source>
</reference>
<feature type="transmembrane region" description="Helical" evidence="7">
    <location>
        <begin position="133"/>
        <end position="152"/>
    </location>
</feature>
<evidence type="ECO:0000256" key="6">
    <source>
        <dbReference type="SAM" id="MobiDB-lite"/>
    </source>
</evidence>
<feature type="compositionally biased region" description="Acidic residues" evidence="6">
    <location>
        <begin position="394"/>
        <end position="403"/>
    </location>
</feature>